<evidence type="ECO:0000256" key="1">
    <source>
        <dbReference type="SAM" id="MobiDB-lite"/>
    </source>
</evidence>
<protein>
    <submittedName>
        <fullName evidence="2">Uncharacterized protein</fullName>
    </submittedName>
</protein>
<dbReference type="Proteomes" id="UP001372834">
    <property type="component" value="Unassembled WGS sequence"/>
</dbReference>
<accession>A0AAN8NW29</accession>
<sequence length="138" mass="15811">MKETEKEKQASDESVKFIVLSNVLIHPVCSSGHQNLVKSTNGLYNTIIALLKENYLKLDRNTTQIQPPRNTTTKINDQNIKLHHRCTTRRLHNSSTKMKKKKNHQRSTNVTAETKDQAVKNLHFNLEKQESSPSVSFS</sequence>
<feature type="compositionally biased region" description="Basic residues" evidence="1">
    <location>
        <begin position="90"/>
        <end position="105"/>
    </location>
</feature>
<comment type="caution">
    <text evidence="2">The sequence shown here is derived from an EMBL/GenBank/DDBJ whole genome shotgun (WGS) entry which is preliminary data.</text>
</comment>
<organism evidence="2 3">
    <name type="scientific">Polyplax serrata</name>
    <name type="common">Common mouse louse</name>
    <dbReference type="NCBI Taxonomy" id="468196"/>
    <lineage>
        <taxon>Eukaryota</taxon>
        <taxon>Metazoa</taxon>
        <taxon>Ecdysozoa</taxon>
        <taxon>Arthropoda</taxon>
        <taxon>Hexapoda</taxon>
        <taxon>Insecta</taxon>
        <taxon>Pterygota</taxon>
        <taxon>Neoptera</taxon>
        <taxon>Paraneoptera</taxon>
        <taxon>Psocodea</taxon>
        <taxon>Troctomorpha</taxon>
        <taxon>Phthiraptera</taxon>
        <taxon>Anoplura</taxon>
        <taxon>Polyplacidae</taxon>
        <taxon>Polyplax</taxon>
    </lineage>
</organism>
<dbReference type="EMBL" id="JAWJWE010000037">
    <property type="protein sequence ID" value="KAK6625162.1"/>
    <property type="molecule type" value="Genomic_DNA"/>
</dbReference>
<evidence type="ECO:0000313" key="3">
    <source>
        <dbReference type="Proteomes" id="UP001372834"/>
    </source>
</evidence>
<feature type="region of interest" description="Disordered" evidence="1">
    <location>
        <begin position="90"/>
        <end position="116"/>
    </location>
</feature>
<reference evidence="2 3" key="1">
    <citation type="submission" date="2023-10" db="EMBL/GenBank/DDBJ databases">
        <title>Genomes of two closely related lineages of the louse Polyplax serrata with different host specificities.</title>
        <authorList>
            <person name="Martinu J."/>
            <person name="Tarabai H."/>
            <person name="Stefka J."/>
            <person name="Hypsa V."/>
        </authorList>
    </citation>
    <scope>NUCLEOTIDE SEQUENCE [LARGE SCALE GENOMIC DNA]</scope>
    <source>
        <strain evidence="2">HR10_N</strain>
    </source>
</reference>
<dbReference type="AlphaFoldDB" id="A0AAN8NW29"/>
<gene>
    <name evidence="2" type="ORF">RUM43_005453</name>
</gene>
<name>A0AAN8NW29_POLSC</name>
<evidence type="ECO:0000313" key="2">
    <source>
        <dbReference type="EMBL" id="KAK6625162.1"/>
    </source>
</evidence>
<proteinExistence type="predicted"/>